<gene>
    <name evidence="2" type="ORF">RBH19_02040</name>
</gene>
<dbReference type="RefSeq" id="WP_306727135.1">
    <property type="nucleotide sequence ID" value="NZ_JAVDDT010000001.1"/>
</dbReference>
<reference evidence="2 3" key="1">
    <citation type="submission" date="2023-08" db="EMBL/GenBank/DDBJ databases">
        <title>Whole-genome sequencing of halo(alkali)philic microorganisms from hypersaline lakes.</title>
        <authorList>
            <person name="Sorokin D.Y."/>
            <person name="Abbas B."/>
            <person name="Merkel A.Y."/>
        </authorList>
    </citation>
    <scope>NUCLEOTIDE SEQUENCE [LARGE SCALE GENOMIC DNA]</scope>
    <source>
        <strain evidence="2 3">AB-CW4</strain>
    </source>
</reference>
<protein>
    <submittedName>
        <fullName evidence="2">HNH endonuclease</fullName>
    </submittedName>
</protein>
<dbReference type="EMBL" id="JAVDDT010000001">
    <property type="protein sequence ID" value="MDQ2068653.1"/>
    <property type="molecule type" value="Genomic_DNA"/>
</dbReference>
<dbReference type="InterPro" id="IPR002711">
    <property type="entry name" value="HNH"/>
</dbReference>
<proteinExistence type="predicted"/>
<dbReference type="InterPro" id="IPR003615">
    <property type="entry name" value="HNH_nuc"/>
</dbReference>
<evidence type="ECO:0000259" key="1">
    <source>
        <dbReference type="Pfam" id="PF01844"/>
    </source>
</evidence>
<name>A0ABU0W4H0_9GAMM</name>
<sequence>MNVNLARPQELFSLAAGDVVPKRNLFDLIQYSKVVDSQYWGGEEVQIRNTPQQGVNWIGEPPACHGVIIKTRPGAYEEDGWAGKNKTAFHYSFKARSGKVSHSEKANAALINQPQYKYPVMLFTESGDSWVYEGTFSVSEIERGYVVLQRGSGFAPEQAPPQEEVLYQEGGRRYVTHLMAERNQEVVKALKARSASVCDICHMNFFEQYGVEYIEAHHKVPISTYSSSYVVGRDDFALLCPNCHRAVHIYMKKEGLEYPEIKQKLQVKEA</sequence>
<dbReference type="GO" id="GO:0004519">
    <property type="term" value="F:endonuclease activity"/>
    <property type="evidence" value="ECO:0007669"/>
    <property type="project" value="UniProtKB-KW"/>
</dbReference>
<organism evidence="2 3">
    <name type="scientific">Natronospira bacteriovora</name>
    <dbReference type="NCBI Taxonomy" id="3069753"/>
    <lineage>
        <taxon>Bacteria</taxon>
        <taxon>Pseudomonadati</taxon>
        <taxon>Pseudomonadota</taxon>
        <taxon>Gammaproteobacteria</taxon>
        <taxon>Natronospirales</taxon>
        <taxon>Natronospiraceae</taxon>
        <taxon>Natronospira</taxon>
    </lineage>
</organism>
<dbReference type="CDD" id="cd00085">
    <property type="entry name" value="HNHc"/>
    <property type="match status" value="1"/>
</dbReference>
<feature type="domain" description="HNH" evidence="1">
    <location>
        <begin position="198"/>
        <end position="248"/>
    </location>
</feature>
<evidence type="ECO:0000313" key="3">
    <source>
        <dbReference type="Proteomes" id="UP001239019"/>
    </source>
</evidence>
<accession>A0ABU0W4H0</accession>
<dbReference type="Pfam" id="PF01844">
    <property type="entry name" value="HNH"/>
    <property type="match status" value="1"/>
</dbReference>
<keyword evidence="2" id="KW-0540">Nuclease</keyword>
<keyword evidence="3" id="KW-1185">Reference proteome</keyword>
<keyword evidence="2" id="KW-0378">Hydrolase</keyword>
<comment type="caution">
    <text evidence="2">The sequence shown here is derived from an EMBL/GenBank/DDBJ whole genome shotgun (WGS) entry which is preliminary data.</text>
</comment>
<dbReference type="Proteomes" id="UP001239019">
    <property type="component" value="Unassembled WGS sequence"/>
</dbReference>
<keyword evidence="2" id="KW-0255">Endonuclease</keyword>
<evidence type="ECO:0000313" key="2">
    <source>
        <dbReference type="EMBL" id="MDQ2068653.1"/>
    </source>
</evidence>